<dbReference type="CDD" id="cd00051">
    <property type="entry name" value="EFh"/>
    <property type="match status" value="2"/>
</dbReference>
<dbReference type="SUPFAM" id="SSF47473">
    <property type="entry name" value="EF-hand"/>
    <property type="match status" value="1"/>
</dbReference>
<dbReference type="Pfam" id="PF13499">
    <property type="entry name" value="EF-hand_7"/>
    <property type="match status" value="2"/>
</dbReference>
<evidence type="ECO:0000256" key="2">
    <source>
        <dbReference type="ARBA" id="ARBA00022737"/>
    </source>
</evidence>
<dbReference type="FunCoup" id="A0A061EGG0">
    <property type="interactions" value="157"/>
</dbReference>
<dbReference type="HOGENOM" id="CLU_061288_20_7_1"/>
<dbReference type="FunFam" id="1.10.238.10:FF:000336">
    <property type="entry name" value="HLH domain-containing protein"/>
    <property type="match status" value="1"/>
</dbReference>
<dbReference type="Gramene" id="EOY03971">
    <property type="protein sequence ID" value="EOY03971"/>
    <property type="gene ID" value="TCM_019204"/>
</dbReference>
<dbReference type="InterPro" id="IPR018247">
    <property type="entry name" value="EF_Hand_1_Ca_BS"/>
</dbReference>
<dbReference type="Proteomes" id="UP000026915">
    <property type="component" value="Chromosome 4"/>
</dbReference>
<keyword evidence="6" id="KW-1185">Reference proteome</keyword>
<evidence type="ECO:0000313" key="6">
    <source>
        <dbReference type="Proteomes" id="UP000026915"/>
    </source>
</evidence>
<feature type="domain" description="EF-hand" evidence="4">
    <location>
        <begin position="6"/>
        <end position="41"/>
    </location>
</feature>
<dbReference type="OrthoDB" id="26525at2759"/>
<evidence type="ECO:0000256" key="3">
    <source>
        <dbReference type="ARBA" id="ARBA00022837"/>
    </source>
</evidence>
<dbReference type="SMART" id="SM00054">
    <property type="entry name" value="EFh"/>
    <property type="match status" value="4"/>
</dbReference>
<keyword evidence="3" id="KW-0106">Calcium</keyword>
<dbReference type="EMBL" id="CM001882">
    <property type="protein sequence ID" value="EOY03971.1"/>
    <property type="molecule type" value="Genomic_DNA"/>
</dbReference>
<dbReference type="eggNOG" id="KOG0027">
    <property type="taxonomic scope" value="Eukaryota"/>
</dbReference>
<dbReference type="PROSITE" id="PS50222">
    <property type="entry name" value="EF_HAND_2"/>
    <property type="match status" value="4"/>
</dbReference>
<dbReference type="InParanoid" id="A0A061EGG0"/>
<dbReference type="OMA" id="CSVHDCS"/>
<keyword evidence="1" id="KW-0479">Metal-binding</keyword>
<feature type="domain" description="EF-hand" evidence="4">
    <location>
        <begin position="42"/>
        <end position="77"/>
    </location>
</feature>
<feature type="domain" description="EF-hand" evidence="4">
    <location>
        <begin position="84"/>
        <end position="119"/>
    </location>
</feature>
<dbReference type="InterPro" id="IPR039647">
    <property type="entry name" value="EF_hand_pair_protein_CML-like"/>
</dbReference>
<feature type="domain" description="EF-hand" evidence="4">
    <location>
        <begin position="120"/>
        <end position="152"/>
    </location>
</feature>
<dbReference type="PROSITE" id="PS00018">
    <property type="entry name" value="EF_HAND_1"/>
    <property type="match status" value="4"/>
</dbReference>
<dbReference type="GO" id="GO:0005509">
    <property type="term" value="F:calcium ion binding"/>
    <property type="evidence" value="ECO:0007669"/>
    <property type="project" value="InterPro"/>
</dbReference>
<dbReference type="Gramene" id="Tc04v2_t009730.1">
    <property type="protein sequence ID" value="Tc04v2_p009730.1"/>
    <property type="gene ID" value="Tc04v2_g009730"/>
</dbReference>
<organism evidence="5 6">
    <name type="scientific">Theobroma cacao</name>
    <name type="common">Cacao</name>
    <name type="synonym">Cocoa</name>
    <dbReference type="NCBI Taxonomy" id="3641"/>
    <lineage>
        <taxon>Eukaryota</taxon>
        <taxon>Viridiplantae</taxon>
        <taxon>Streptophyta</taxon>
        <taxon>Embryophyta</taxon>
        <taxon>Tracheophyta</taxon>
        <taxon>Spermatophyta</taxon>
        <taxon>Magnoliopsida</taxon>
        <taxon>eudicotyledons</taxon>
        <taxon>Gunneridae</taxon>
        <taxon>Pentapetalae</taxon>
        <taxon>rosids</taxon>
        <taxon>malvids</taxon>
        <taxon>Malvales</taxon>
        <taxon>Malvaceae</taxon>
        <taxon>Byttnerioideae</taxon>
        <taxon>Theobroma</taxon>
    </lineage>
</organism>
<accession>A0A061EGG0</accession>
<keyword evidence="2" id="KW-0677">Repeat</keyword>
<protein>
    <submittedName>
        <fullName evidence="5">Calmodulin like 23, putative</fullName>
    </submittedName>
</protein>
<dbReference type="KEGG" id="tcc:18601893"/>
<evidence type="ECO:0000313" key="5">
    <source>
        <dbReference type="EMBL" id="EOY03971.1"/>
    </source>
</evidence>
<dbReference type="STRING" id="3641.A0A061EGG0"/>
<dbReference type="Gene3D" id="1.10.238.10">
    <property type="entry name" value="EF-hand"/>
    <property type="match status" value="2"/>
</dbReference>
<dbReference type="FunFam" id="1.10.238.10:FF:000203">
    <property type="entry name" value="Probable calcium-binding protein CML27"/>
    <property type="match status" value="1"/>
</dbReference>
<dbReference type="AlphaFoldDB" id="A0A061EGG0"/>
<name>A0A061EGG0_THECC</name>
<dbReference type="PANTHER" id="PTHR10891">
    <property type="entry name" value="EF-HAND CALCIUM-BINDING DOMAIN CONTAINING PROTEIN"/>
    <property type="match status" value="1"/>
</dbReference>
<gene>
    <name evidence="5" type="ORF">TCM_019204</name>
</gene>
<sequence>MASPLGSMEEMKEVFNKFDKNGDGKISRDELKSILSALGSPPSSDEVDRIMSMMDKDGNGYVDLDEFIAFHGTNINGNGDDSQCGNKELKDAFDMYDLDKNGLISANELHAVLKRLGEKCSLSDCRRMISQVDKDGDGNVNFEEFKKMMTNA</sequence>
<evidence type="ECO:0000259" key="4">
    <source>
        <dbReference type="PROSITE" id="PS50222"/>
    </source>
</evidence>
<dbReference type="InterPro" id="IPR011992">
    <property type="entry name" value="EF-hand-dom_pair"/>
</dbReference>
<dbReference type="InterPro" id="IPR002048">
    <property type="entry name" value="EF_hand_dom"/>
</dbReference>
<evidence type="ECO:0000256" key="1">
    <source>
        <dbReference type="ARBA" id="ARBA00022723"/>
    </source>
</evidence>
<dbReference type="SMR" id="A0A061EGG0"/>
<proteinExistence type="predicted"/>
<reference evidence="5 6" key="1">
    <citation type="journal article" date="2013" name="Genome Biol.">
        <title>The genome sequence of the most widely cultivated cacao type and its use to identify candidate genes regulating pod color.</title>
        <authorList>
            <person name="Motamayor J.C."/>
            <person name="Mockaitis K."/>
            <person name="Schmutz J."/>
            <person name="Haiminen N."/>
            <person name="Iii D.L."/>
            <person name="Cornejo O."/>
            <person name="Findley S.D."/>
            <person name="Zheng P."/>
            <person name="Utro F."/>
            <person name="Royaert S."/>
            <person name="Saski C."/>
            <person name="Jenkins J."/>
            <person name="Podicheti R."/>
            <person name="Zhao M."/>
            <person name="Scheffler B.E."/>
            <person name="Stack J.C."/>
            <person name="Feltus F.A."/>
            <person name="Mustiga G.M."/>
            <person name="Amores F."/>
            <person name="Phillips W."/>
            <person name="Marelli J.P."/>
            <person name="May G.D."/>
            <person name="Shapiro H."/>
            <person name="Ma J."/>
            <person name="Bustamante C.D."/>
            <person name="Schnell R.J."/>
            <person name="Main D."/>
            <person name="Gilbert D."/>
            <person name="Parida L."/>
            <person name="Kuhn D.N."/>
        </authorList>
    </citation>
    <scope>NUCLEOTIDE SEQUENCE [LARGE SCALE GENOMIC DNA]</scope>
    <source>
        <strain evidence="6">cv. Matina 1-6</strain>
    </source>
</reference>